<reference evidence="2" key="1">
    <citation type="journal article" date="2021" name="Proc. Natl. Acad. Sci. U.S.A.">
        <title>A Catalog of Tens of Thousands of Viruses from Human Metagenomes Reveals Hidden Associations with Chronic Diseases.</title>
        <authorList>
            <person name="Tisza M.J."/>
            <person name="Buck C.B."/>
        </authorList>
    </citation>
    <scope>NUCLEOTIDE SEQUENCE</scope>
    <source>
        <strain evidence="2">CtfyA6</strain>
    </source>
</reference>
<protein>
    <submittedName>
        <fullName evidence="2">Distal tail protein</fullName>
    </submittedName>
</protein>
<sequence length="272" mass="30546">MAEQIISKITDFSFAGVNLKSVPTAYVSEVNRPLTPGWSVDEYKIPNRPGSIIIKNAHKRIEITIKFLLEGDNRPNLLRQLLTPWLKDEAPLIFDDEPDKFYLGQIIDECSISEREYFTEVGIKILCRPFKYQIHGDARDLITAQATMQTSSANITTNKDSFVNITAPKTSTINNKGNMTCEPIIRLIGSANLLTIKVMGFACSISDIKNEEVFIDCEKMVVYKSQGTKKINRLGSFTGRFPEIVPGQNDVAFGGNGLKIDVEFIYYNTYVV</sequence>
<accession>A0A8S5SSL8</accession>
<dbReference type="EMBL" id="BK032670">
    <property type="protein sequence ID" value="DAF54037.1"/>
    <property type="molecule type" value="Genomic_DNA"/>
</dbReference>
<dbReference type="NCBIfam" id="TIGR01633">
    <property type="entry name" value="phi3626_gp14_N"/>
    <property type="match status" value="1"/>
</dbReference>
<proteinExistence type="predicted"/>
<dbReference type="Gene3D" id="2.40.30.200">
    <property type="match status" value="1"/>
</dbReference>
<evidence type="ECO:0000259" key="1">
    <source>
        <dbReference type="Pfam" id="PF05709"/>
    </source>
</evidence>
<dbReference type="InterPro" id="IPR008841">
    <property type="entry name" value="Siphovirus-type_tail_N"/>
</dbReference>
<organism evidence="2">
    <name type="scientific">Myoviridae sp. ctfyA6</name>
    <dbReference type="NCBI Taxonomy" id="2827698"/>
    <lineage>
        <taxon>Viruses</taxon>
        <taxon>Duplodnaviria</taxon>
        <taxon>Heunggongvirae</taxon>
        <taxon>Uroviricota</taxon>
        <taxon>Caudoviricetes</taxon>
    </lineage>
</organism>
<dbReference type="InterPro" id="IPR006520">
    <property type="entry name" value="Dit_BPSPP_N"/>
</dbReference>
<evidence type="ECO:0000313" key="2">
    <source>
        <dbReference type="EMBL" id="DAF54037.1"/>
    </source>
</evidence>
<dbReference type="Pfam" id="PF05709">
    <property type="entry name" value="Sipho_tail"/>
    <property type="match status" value="1"/>
</dbReference>
<feature type="domain" description="Siphovirus-type tail component RIFT-related" evidence="1">
    <location>
        <begin position="32"/>
        <end position="127"/>
    </location>
</feature>
<name>A0A8S5SSL8_9CAUD</name>